<feature type="domain" description="Mur ligase central" evidence="13">
    <location>
        <begin position="40"/>
        <end position="221"/>
    </location>
</feature>
<dbReference type="InterPro" id="IPR001645">
    <property type="entry name" value="Folylpolyglutamate_synth"/>
</dbReference>
<keyword evidence="6 11" id="KW-0547">Nucleotide-binding</keyword>
<evidence type="ECO:0000256" key="7">
    <source>
        <dbReference type="ARBA" id="ARBA00022840"/>
    </source>
</evidence>
<protein>
    <recommendedName>
        <fullName evidence="3">tetrahydrofolate synthase</fullName>
        <ecNumber evidence="3">6.3.2.17</ecNumber>
    </recommendedName>
    <alternativeName>
        <fullName evidence="9">Tetrahydrofolylpolyglutamate synthase</fullName>
    </alternativeName>
</protein>
<dbReference type="Gene3D" id="3.90.190.20">
    <property type="entry name" value="Mur ligase, C-terminal domain"/>
    <property type="match status" value="1"/>
</dbReference>
<evidence type="ECO:0000256" key="6">
    <source>
        <dbReference type="ARBA" id="ARBA00022741"/>
    </source>
</evidence>
<dbReference type="HOGENOM" id="CLU_015869_1_1_9"/>
<proteinExistence type="inferred from homology"/>
<dbReference type="SUPFAM" id="SSF53244">
    <property type="entry name" value="MurD-like peptide ligases, peptide-binding domain"/>
    <property type="match status" value="1"/>
</dbReference>
<dbReference type="STRING" id="638301.HMPREF0444_0952"/>
<dbReference type="Pfam" id="PF08245">
    <property type="entry name" value="Mur_ligase_M"/>
    <property type="match status" value="1"/>
</dbReference>
<evidence type="ECO:0000256" key="2">
    <source>
        <dbReference type="ARBA" id="ARBA00008276"/>
    </source>
</evidence>
<keyword evidence="5" id="KW-0479">Metal-binding</keyword>
<dbReference type="InterPro" id="IPR036565">
    <property type="entry name" value="Mur-like_cat_sf"/>
</dbReference>
<dbReference type="eggNOG" id="COG0285">
    <property type="taxonomic scope" value="Bacteria"/>
</dbReference>
<dbReference type="GO" id="GO:0008841">
    <property type="term" value="F:dihydrofolate synthase activity"/>
    <property type="evidence" value="ECO:0007669"/>
    <property type="project" value="TreeGrafter"/>
</dbReference>
<dbReference type="Proteomes" id="UP000005926">
    <property type="component" value="Unassembled WGS sequence"/>
</dbReference>
<evidence type="ECO:0000256" key="8">
    <source>
        <dbReference type="ARBA" id="ARBA00022842"/>
    </source>
</evidence>
<keyword evidence="7 11" id="KW-0067">ATP-binding</keyword>
<dbReference type="InterPro" id="IPR013221">
    <property type="entry name" value="Mur_ligase_cen"/>
</dbReference>
<comment type="similarity">
    <text evidence="2 11">Belongs to the folylpolyglutamate synthase family.</text>
</comment>
<evidence type="ECO:0000256" key="1">
    <source>
        <dbReference type="ARBA" id="ARBA00001946"/>
    </source>
</evidence>
<comment type="cofactor">
    <cofactor evidence="1">
        <name>Mg(2+)</name>
        <dbReference type="ChEBI" id="CHEBI:18420"/>
    </cofactor>
</comment>
<feature type="domain" description="Mur ligase C-terminal" evidence="12">
    <location>
        <begin position="284"/>
        <end position="404"/>
    </location>
</feature>
<keyword evidence="4 11" id="KW-0436">Ligase</keyword>
<dbReference type="AlphaFoldDB" id="C8NGA7"/>
<gene>
    <name evidence="14" type="primary">folC</name>
    <name evidence="14" type="ORF">HMPREF0444_0952</name>
</gene>
<keyword evidence="8" id="KW-0460">Magnesium</keyword>
<evidence type="ECO:0000259" key="12">
    <source>
        <dbReference type="Pfam" id="PF02875"/>
    </source>
</evidence>
<name>C8NGA7_9LACT</name>
<keyword evidence="15" id="KW-1185">Reference proteome</keyword>
<dbReference type="SUPFAM" id="SSF53623">
    <property type="entry name" value="MurD-like peptide ligases, catalytic domain"/>
    <property type="match status" value="1"/>
</dbReference>
<comment type="caution">
    <text evidence="14">The sequence shown here is derived from an EMBL/GenBank/DDBJ whole genome shotgun (WGS) entry which is preliminary data.</text>
</comment>
<dbReference type="RefSeq" id="WP_005606978.1">
    <property type="nucleotide sequence ID" value="NZ_CP102283.1"/>
</dbReference>
<dbReference type="EMBL" id="ACKZ01000017">
    <property type="protein sequence ID" value="EEW37319.1"/>
    <property type="molecule type" value="Genomic_DNA"/>
</dbReference>
<dbReference type="NCBIfam" id="TIGR01499">
    <property type="entry name" value="folC"/>
    <property type="match status" value="1"/>
</dbReference>
<accession>C8NGA7</accession>
<dbReference type="InterPro" id="IPR036615">
    <property type="entry name" value="Mur_ligase_C_dom_sf"/>
</dbReference>
<dbReference type="GO" id="GO:0046872">
    <property type="term" value="F:metal ion binding"/>
    <property type="evidence" value="ECO:0007669"/>
    <property type="project" value="UniProtKB-KW"/>
</dbReference>
<dbReference type="PANTHER" id="PTHR11136">
    <property type="entry name" value="FOLYLPOLYGLUTAMATE SYNTHASE-RELATED"/>
    <property type="match status" value="1"/>
</dbReference>
<evidence type="ECO:0000256" key="10">
    <source>
        <dbReference type="ARBA" id="ARBA00047493"/>
    </source>
</evidence>
<comment type="catalytic activity">
    <reaction evidence="10">
        <text>(6S)-5,6,7,8-tetrahydrofolyl-(gamma-L-Glu)(n) + L-glutamate + ATP = (6S)-5,6,7,8-tetrahydrofolyl-(gamma-L-Glu)(n+1) + ADP + phosphate + H(+)</text>
        <dbReference type="Rhea" id="RHEA:10580"/>
        <dbReference type="Rhea" id="RHEA-COMP:14738"/>
        <dbReference type="Rhea" id="RHEA-COMP:14740"/>
        <dbReference type="ChEBI" id="CHEBI:15378"/>
        <dbReference type="ChEBI" id="CHEBI:29985"/>
        <dbReference type="ChEBI" id="CHEBI:30616"/>
        <dbReference type="ChEBI" id="CHEBI:43474"/>
        <dbReference type="ChEBI" id="CHEBI:141005"/>
        <dbReference type="ChEBI" id="CHEBI:456216"/>
        <dbReference type="EC" id="6.3.2.17"/>
    </reaction>
</comment>
<dbReference type="EC" id="6.3.2.17" evidence="3"/>
<evidence type="ECO:0000256" key="3">
    <source>
        <dbReference type="ARBA" id="ARBA00013025"/>
    </source>
</evidence>
<evidence type="ECO:0000256" key="4">
    <source>
        <dbReference type="ARBA" id="ARBA00022598"/>
    </source>
</evidence>
<evidence type="ECO:0000256" key="11">
    <source>
        <dbReference type="PIRNR" id="PIRNR001563"/>
    </source>
</evidence>
<dbReference type="PANTHER" id="PTHR11136:SF0">
    <property type="entry name" value="DIHYDROFOLATE SYNTHETASE-RELATED"/>
    <property type="match status" value="1"/>
</dbReference>
<evidence type="ECO:0000256" key="5">
    <source>
        <dbReference type="ARBA" id="ARBA00022723"/>
    </source>
</evidence>
<evidence type="ECO:0000256" key="9">
    <source>
        <dbReference type="ARBA" id="ARBA00030592"/>
    </source>
</evidence>
<dbReference type="Gene3D" id="3.40.1190.10">
    <property type="entry name" value="Mur-like, catalytic domain"/>
    <property type="match status" value="1"/>
</dbReference>
<sequence length="423" mass="46908">MIQEWLKKSESIPRKHGLYRMEAILGALGNPERELKSIHIAGTNGKGSTAAMVTAFAKAHGLRVGTFTSPHMDSIRERIQLDGVPLEEEPFWQAASVVREVESRLFEEWGAFNYFEILTAMMFVVFQQEAVDLAIIEVGIGGLLDNTNVGHPLVSVITTIGLDHQDLLGSSLEEITAQKAGIIKSGQQVVVGPVTRECMDVIRGVASEKGAAVQAFGEAFSLVEDSYQDEALTIPLGQLALHGAFQKENASVAIRACQAWMEATGRSMQAEFIEAALPVVSWPGRMEVLQDTPLIIIDGAHNLPAIERLIQNMTERFGKKQTLLFSALTRKDSQQMLARLQEALPDVNIILTSFHPSRGLSIARSDVEAYLDSPKISFEESFEEVIERFACSIDDKSELWVTGSLYFIAEVRHWWNNRKPKEE</sequence>
<evidence type="ECO:0000259" key="13">
    <source>
        <dbReference type="Pfam" id="PF08245"/>
    </source>
</evidence>
<evidence type="ECO:0000313" key="14">
    <source>
        <dbReference type="EMBL" id="EEW37319.1"/>
    </source>
</evidence>
<evidence type="ECO:0000313" key="15">
    <source>
        <dbReference type="Proteomes" id="UP000005926"/>
    </source>
</evidence>
<dbReference type="GO" id="GO:0005524">
    <property type="term" value="F:ATP binding"/>
    <property type="evidence" value="ECO:0007669"/>
    <property type="project" value="UniProtKB-KW"/>
</dbReference>
<dbReference type="GeneID" id="78412712"/>
<dbReference type="Pfam" id="PF02875">
    <property type="entry name" value="Mur_ligase_C"/>
    <property type="match status" value="1"/>
</dbReference>
<reference evidence="14 15" key="1">
    <citation type="submission" date="2009-08" db="EMBL/GenBank/DDBJ databases">
        <authorList>
            <person name="Muzny D."/>
            <person name="Qin X."/>
            <person name="Deng J."/>
            <person name="Jiang H."/>
            <person name="Liu Y."/>
            <person name="Qu J."/>
            <person name="Song X.-Z."/>
            <person name="Zhang L."/>
            <person name="Thornton R."/>
            <person name="Coyle M."/>
            <person name="Francisco L."/>
            <person name="Jackson L."/>
            <person name="Javaid M."/>
            <person name="Korchina V."/>
            <person name="Kovar C."/>
            <person name="Mata R."/>
            <person name="Mathew T."/>
            <person name="Ngo R."/>
            <person name="Nguyen L."/>
            <person name="Nguyen N."/>
            <person name="Okwuonu G."/>
            <person name="Ongeri F."/>
            <person name="Pham C."/>
            <person name="Simmons D."/>
            <person name="Wilczek-Boney K."/>
            <person name="Hale W."/>
            <person name="Jakkamsetti A."/>
            <person name="Pham P."/>
            <person name="Ruth R."/>
            <person name="San Lucas F."/>
            <person name="Warren J."/>
            <person name="Zhang J."/>
            <person name="Zhao Z."/>
            <person name="Zhou C."/>
            <person name="Zhu D."/>
            <person name="Lee S."/>
            <person name="Bess C."/>
            <person name="Blankenburg K."/>
            <person name="Forbes L."/>
            <person name="Fu Q."/>
            <person name="Gubbala S."/>
            <person name="Hirani K."/>
            <person name="Jayaseelan J.C."/>
            <person name="Lara F."/>
            <person name="Munidasa M."/>
            <person name="Palculict T."/>
            <person name="Patil S."/>
            <person name="Pu L.-L."/>
            <person name="Saada N."/>
            <person name="Tang L."/>
            <person name="Weissenberger G."/>
            <person name="Zhu Y."/>
            <person name="Hemphill L."/>
            <person name="Shang Y."/>
            <person name="Youmans B."/>
            <person name="Ayvaz T."/>
            <person name="Ross M."/>
            <person name="Santibanez J."/>
            <person name="Aqrawi P."/>
            <person name="Gross S."/>
            <person name="Joshi V."/>
            <person name="Fowler G."/>
            <person name="Nazareth L."/>
            <person name="Reid J."/>
            <person name="Worley K."/>
            <person name="Petrosino J."/>
            <person name="Highlander S."/>
            <person name="Gibbs R."/>
        </authorList>
    </citation>
    <scope>NUCLEOTIDE SEQUENCE [LARGE SCALE GENOMIC DNA]</scope>
    <source>
        <strain evidence="14 15">ATCC 49175</strain>
    </source>
</reference>
<dbReference type="GO" id="GO:0004326">
    <property type="term" value="F:tetrahydrofolylpolyglutamate synthase activity"/>
    <property type="evidence" value="ECO:0007669"/>
    <property type="project" value="UniProtKB-EC"/>
</dbReference>
<organism evidence="14 15">
    <name type="scientific">Granulicatella adiacens ATCC 49175</name>
    <dbReference type="NCBI Taxonomy" id="638301"/>
    <lineage>
        <taxon>Bacteria</taxon>
        <taxon>Bacillati</taxon>
        <taxon>Bacillota</taxon>
        <taxon>Bacilli</taxon>
        <taxon>Lactobacillales</taxon>
        <taxon>Carnobacteriaceae</taxon>
        <taxon>Granulicatella</taxon>
    </lineage>
</organism>
<dbReference type="PIRSF" id="PIRSF001563">
    <property type="entry name" value="Folylpolyglu_synth"/>
    <property type="match status" value="1"/>
</dbReference>
<dbReference type="InterPro" id="IPR004101">
    <property type="entry name" value="Mur_ligase_C"/>
</dbReference>
<dbReference type="GO" id="GO:0005737">
    <property type="term" value="C:cytoplasm"/>
    <property type="evidence" value="ECO:0007669"/>
    <property type="project" value="TreeGrafter"/>
</dbReference>
<dbReference type="FunFam" id="3.40.1190.10:FF:000011">
    <property type="entry name" value="Folylpolyglutamate synthase/dihydrofolate synthase"/>
    <property type="match status" value="1"/>
</dbReference>